<dbReference type="InterPro" id="IPR006062">
    <property type="entry name" value="His_biosynth"/>
</dbReference>
<name>A0A679IZU1_9HYPH</name>
<reference evidence="6" key="1">
    <citation type="submission" date="2019-12" db="EMBL/GenBank/DDBJ databases">
        <authorList>
            <person name="Cremers G."/>
        </authorList>
    </citation>
    <scope>NUCLEOTIDE SEQUENCE</scope>
    <source>
        <strain evidence="6">Mbul1</strain>
    </source>
</reference>
<dbReference type="PANTHER" id="PTHR43090">
    <property type="entry name" value="1-(5-PHOSPHORIBOSYL)-5-[(5-PHOSPHORIBOSYLAMINO)METHYLIDENEAMINO] IMIDAZOLE-4-CARBOXAMIDE ISOMERASE"/>
    <property type="match status" value="1"/>
</dbReference>
<dbReference type="PANTHER" id="PTHR43090:SF2">
    <property type="entry name" value="1-(5-PHOSPHORIBOSYL)-5-[(5-PHOSPHORIBOSYLAMINO)METHYLIDENEAMINO] IMIDAZOLE-4-CARBOXAMIDE ISOMERASE"/>
    <property type="match status" value="1"/>
</dbReference>
<sequence length="227" mass="23401">MKDGFRIVPVIDLRHGEVVRARAGDRASYAPIVTPLAKGSSPGDVAQGLVAAIAARILYVADLDAIIDGRPPDLGSLEQVARACPGVQLWVDAGFSGGPGVDAFLAEGLGRPVIGSESQHDAALVRALGDRAVFSLDSRGAERMGPAELHDEPAHWPSEVIVMTLSRVGAGTGPDLGRLSEIREISPATRLYAAGGVRGPADVAALQEIGVAGALVASAIHDGTLRR</sequence>
<dbReference type="AlphaFoldDB" id="A0A679IZU1"/>
<keyword evidence="3 5" id="KW-0368">Histidine biosynthesis</keyword>
<dbReference type="GO" id="GO:0003949">
    <property type="term" value="F:1-(5-phosphoribosyl)-5-[(5-phosphoribosylamino)methylideneamino]imidazole-4-carboxamide isomerase activity"/>
    <property type="evidence" value="ECO:0007669"/>
    <property type="project" value="InterPro"/>
</dbReference>
<evidence type="ECO:0000256" key="3">
    <source>
        <dbReference type="ARBA" id="ARBA00023102"/>
    </source>
</evidence>
<evidence type="ECO:0008006" key="7">
    <source>
        <dbReference type="Google" id="ProtNLM"/>
    </source>
</evidence>
<dbReference type="InterPro" id="IPR044524">
    <property type="entry name" value="Isoase_HisA-like"/>
</dbReference>
<protein>
    <recommendedName>
        <fullName evidence="7">Nickel transporter</fullName>
    </recommendedName>
</protein>
<dbReference type="SUPFAM" id="SSF51366">
    <property type="entry name" value="Ribulose-phoshate binding barrel"/>
    <property type="match status" value="1"/>
</dbReference>
<dbReference type="Pfam" id="PF00977">
    <property type="entry name" value="His_biosynth"/>
    <property type="match status" value="1"/>
</dbReference>
<dbReference type="GO" id="GO:0005737">
    <property type="term" value="C:cytoplasm"/>
    <property type="evidence" value="ECO:0007669"/>
    <property type="project" value="TreeGrafter"/>
</dbReference>
<dbReference type="Gene3D" id="3.20.20.70">
    <property type="entry name" value="Aldolase class I"/>
    <property type="match status" value="1"/>
</dbReference>
<comment type="similarity">
    <text evidence="1 5">Belongs to the HisA/HisF family.</text>
</comment>
<dbReference type="CDD" id="cd04723">
    <property type="entry name" value="HisA_HisF"/>
    <property type="match status" value="1"/>
</dbReference>
<keyword evidence="2 5" id="KW-0028">Amino-acid biosynthesis</keyword>
<dbReference type="InterPro" id="IPR013785">
    <property type="entry name" value="Aldolase_TIM"/>
</dbReference>
<evidence type="ECO:0000256" key="4">
    <source>
        <dbReference type="ARBA" id="ARBA00029440"/>
    </source>
</evidence>
<evidence type="ECO:0000256" key="5">
    <source>
        <dbReference type="RuleBase" id="RU003657"/>
    </source>
</evidence>
<gene>
    <name evidence="6" type="ORF">MBUL_03702</name>
</gene>
<dbReference type="InterPro" id="IPR011060">
    <property type="entry name" value="RibuloseP-bd_barrel"/>
</dbReference>
<evidence type="ECO:0000256" key="2">
    <source>
        <dbReference type="ARBA" id="ARBA00022605"/>
    </source>
</evidence>
<evidence type="ECO:0000313" key="6">
    <source>
        <dbReference type="EMBL" id="CAA2106495.1"/>
    </source>
</evidence>
<dbReference type="GO" id="GO:0000105">
    <property type="term" value="P:L-histidine biosynthetic process"/>
    <property type="evidence" value="ECO:0007669"/>
    <property type="project" value="UniProtKB-KW"/>
</dbReference>
<dbReference type="GO" id="GO:0000162">
    <property type="term" value="P:L-tryptophan biosynthetic process"/>
    <property type="evidence" value="ECO:0007669"/>
    <property type="project" value="TreeGrafter"/>
</dbReference>
<accession>A0A679IZU1</accession>
<dbReference type="EMBL" id="LR743504">
    <property type="protein sequence ID" value="CAA2106495.1"/>
    <property type="molecule type" value="Genomic_DNA"/>
</dbReference>
<organism evidence="6">
    <name type="scientific">Methylobacterium bullatum</name>
    <dbReference type="NCBI Taxonomy" id="570505"/>
    <lineage>
        <taxon>Bacteria</taxon>
        <taxon>Pseudomonadati</taxon>
        <taxon>Pseudomonadota</taxon>
        <taxon>Alphaproteobacteria</taxon>
        <taxon>Hyphomicrobiales</taxon>
        <taxon>Methylobacteriaceae</taxon>
        <taxon>Methylobacterium</taxon>
    </lineage>
</organism>
<proteinExistence type="inferred from homology"/>
<comment type="pathway">
    <text evidence="4">Amino-acid biosynthesis.</text>
</comment>
<evidence type="ECO:0000256" key="1">
    <source>
        <dbReference type="ARBA" id="ARBA00009667"/>
    </source>
</evidence>